<proteinExistence type="predicted"/>
<comment type="caution">
    <text evidence="1">The sequence shown here is derived from an EMBL/GenBank/DDBJ whole genome shotgun (WGS) entry which is preliminary data.</text>
</comment>
<name>A0ABU0KCT9_9ACTN</name>
<sequence>MDSIVHAPVQDDLFGAVEIELDHEGRHSARERW</sequence>
<organism evidence="1 2">
    <name type="scientific">Streptomyces thermodiastaticus</name>
    <dbReference type="NCBI Taxonomy" id="44061"/>
    <lineage>
        <taxon>Bacteria</taxon>
        <taxon>Bacillati</taxon>
        <taxon>Actinomycetota</taxon>
        <taxon>Actinomycetes</taxon>
        <taxon>Kitasatosporales</taxon>
        <taxon>Streptomycetaceae</taxon>
        <taxon>Streptomyces</taxon>
    </lineage>
</organism>
<keyword evidence="2" id="KW-1185">Reference proteome</keyword>
<protein>
    <submittedName>
        <fullName evidence="1">Uncharacterized protein</fullName>
    </submittedName>
</protein>
<reference evidence="1 2" key="1">
    <citation type="submission" date="2023-07" db="EMBL/GenBank/DDBJ databases">
        <title>Genomic Encyclopedia of Type Strains, Phase IV (KMG-IV): sequencing the most valuable type-strain genomes for metagenomic binning, comparative biology and taxonomic classification.</title>
        <authorList>
            <person name="Goeker M."/>
        </authorList>
    </citation>
    <scope>NUCLEOTIDE SEQUENCE [LARGE SCALE GENOMIC DNA]</scope>
    <source>
        <strain evidence="1 2">DSM 40573</strain>
    </source>
</reference>
<evidence type="ECO:0000313" key="2">
    <source>
        <dbReference type="Proteomes" id="UP001236795"/>
    </source>
</evidence>
<dbReference type="EMBL" id="JAUSWC010000006">
    <property type="protein sequence ID" value="MDQ0487201.1"/>
    <property type="molecule type" value="Genomic_DNA"/>
</dbReference>
<accession>A0ABU0KCT9</accession>
<gene>
    <name evidence="1" type="ORF">QO019_002052</name>
</gene>
<evidence type="ECO:0000313" key="1">
    <source>
        <dbReference type="EMBL" id="MDQ0487201.1"/>
    </source>
</evidence>
<dbReference type="Proteomes" id="UP001236795">
    <property type="component" value="Unassembled WGS sequence"/>
</dbReference>